<keyword evidence="2" id="KW-1185">Reference proteome</keyword>
<dbReference type="Proteomes" id="UP000029981">
    <property type="component" value="Chromosome 5"/>
</dbReference>
<name>A0A0A0KUK8_CUCSA</name>
<proteinExistence type="predicted"/>
<evidence type="ECO:0000313" key="1">
    <source>
        <dbReference type="EMBL" id="KGN52117.1"/>
    </source>
</evidence>
<reference evidence="1 2" key="3">
    <citation type="journal article" date="2010" name="BMC Genomics">
        <title>Transcriptome sequencing and comparative analysis of cucumber flowers with different sex types.</title>
        <authorList>
            <person name="Guo S."/>
            <person name="Zheng Y."/>
            <person name="Joung J.G."/>
            <person name="Liu S."/>
            <person name="Zhang Z."/>
            <person name="Crasta O.R."/>
            <person name="Sobral B.W."/>
            <person name="Xu Y."/>
            <person name="Huang S."/>
            <person name="Fei Z."/>
        </authorList>
    </citation>
    <scope>NUCLEOTIDE SEQUENCE [LARGE SCALE GENOMIC DNA]</scope>
    <source>
        <strain evidence="2">cv. 9930</strain>
    </source>
</reference>
<reference evidence="1 2" key="2">
    <citation type="journal article" date="2009" name="PLoS ONE">
        <title>An integrated genetic and cytogenetic map of the cucumber genome.</title>
        <authorList>
            <person name="Ren Y."/>
            <person name="Zhang Z."/>
            <person name="Liu J."/>
            <person name="Staub J.E."/>
            <person name="Han Y."/>
            <person name="Cheng Z."/>
            <person name="Li X."/>
            <person name="Lu J."/>
            <person name="Miao H."/>
            <person name="Kang H."/>
            <person name="Xie B."/>
            <person name="Gu X."/>
            <person name="Wang X."/>
            <person name="Du Y."/>
            <person name="Jin W."/>
            <person name="Huang S."/>
        </authorList>
    </citation>
    <scope>NUCLEOTIDE SEQUENCE [LARGE SCALE GENOMIC DNA]</scope>
    <source>
        <strain evidence="2">cv. 9930</strain>
    </source>
</reference>
<sequence>MTLIVDQSFDDDDNKGKNQASVQIHKLPFCSFSKSESQLHFPVSFSPIKANRLRRKLVAFRFRLSLN</sequence>
<reference evidence="1 2" key="1">
    <citation type="journal article" date="2009" name="Nat. Genet.">
        <title>The genome of the cucumber, Cucumis sativus L.</title>
        <authorList>
            <person name="Huang S."/>
            <person name="Li R."/>
            <person name="Zhang Z."/>
            <person name="Li L."/>
            <person name="Gu X."/>
            <person name="Fan W."/>
            <person name="Lucas W.J."/>
            <person name="Wang X."/>
            <person name="Xie B."/>
            <person name="Ni P."/>
            <person name="Ren Y."/>
            <person name="Zhu H."/>
            <person name="Li J."/>
            <person name="Lin K."/>
            <person name="Jin W."/>
            <person name="Fei Z."/>
            <person name="Li G."/>
            <person name="Staub J."/>
            <person name="Kilian A."/>
            <person name="van der Vossen E.A."/>
            <person name="Wu Y."/>
            <person name="Guo J."/>
            <person name="He J."/>
            <person name="Jia Z."/>
            <person name="Ren Y."/>
            <person name="Tian G."/>
            <person name="Lu Y."/>
            <person name="Ruan J."/>
            <person name="Qian W."/>
            <person name="Wang M."/>
            <person name="Huang Q."/>
            <person name="Li B."/>
            <person name="Xuan Z."/>
            <person name="Cao J."/>
            <person name="Asan"/>
            <person name="Wu Z."/>
            <person name="Zhang J."/>
            <person name="Cai Q."/>
            <person name="Bai Y."/>
            <person name="Zhao B."/>
            <person name="Han Y."/>
            <person name="Li Y."/>
            <person name="Li X."/>
            <person name="Wang S."/>
            <person name="Shi Q."/>
            <person name="Liu S."/>
            <person name="Cho W.K."/>
            <person name="Kim J.Y."/>
            <person name="Xu Y."/>
            <person name="Heller-Uszynska K."/>
            <person name="Miao H."/>
            <person name="Cheng Z."/>
            <person name="Zhang S."/>
            <person name="Wu J."/>
            <person name="Yang Y."/>
            <person name="Kang H."/>
            <person name="Li M."/>
            <person name="Liang H."/>
            <person name="Ren X."/>
            <person name="Shi Z."/>
            <person name="Wen M."/>
            <person name="Jian M."/>
            <person name="Yang H."/>
            <person name="Zhang G."/>
            <person name="Yang Z."/>
            <person name="Chen R."/>
            <person name="Liu S."/>
            <person name="Li J."/>
            <person name="Ma L."/>
            <person name="Liu H."/>
            <person name="Zhou Y."/>
            <person name="Zhao J."/>
            <person name="Fang X."/>
            <person name="Li G."/>
            <person name="Fang L."/>
            <person name="Li Y."/>
            <person name="Liu D."/>
            <person name="Zheng H."/>
            <person name="Zhang Y."/>
            <person name="Qin N."/>
            <person name="Li Z."/>
            <person name="Yang G."/>
            <person name="Yang S."/>
            <person name="Bolund L."/>
            <person name="Kristiansen K."/>
            <person name="Zheng H."/>
            <person name="Li S."/>
            <person name="Zhang X."/>
            <person name="Yang H."/>
            <person name="Wang J."/>
            <person name="Sun R."/>
            <person name="Zhang B."/>
            <person name="Jiang S."/>
            <person name="Wang J."/>
            <person name="Du Y."/>
            <person name="Li S."/>
        </authorList>
    </citation>
    <scope>NUCLEOTIDE SEQUENCE [LARGE SCALE GENOMIC DNA]</scope>
    <source>
        <strain evidence="2">cv. 9930</strain>
    </source>
</reference>
<dbReference type="AlphaFoldDB" id="A0A0A0KUK8"/>
<dbReference type="EMBL" id="CM002926">
    <property type="protein sequence ID" value="KGN52117.1"/>
    <property type="molecule type" value="Genomic_DNA"/>
</dbReference>
<accession>A0A0A0KUK8</accession>
<evidence type="ECO:0000313" key="2">
    <source>
        <dbReference type="Proteomes" id="UP000029981"/>
    </source>
</evidence>
<gene>
    <name evidence="1" type="ORF">Csa_5G610510</name>
</gene>
<protein>
    <submittedName>
        <fullName evidence="1">Uncharacterized protein</fullName>
    </submittedName>
</protein>
<reference evidence="1 2" key="4">
    <citation type="journal article" date="2011" name="BMC Genomics">
        <title>RNA-Seq improves annotation of protein-coding genes in the cucumber genome.</title>
        <authorList>
            <person name="Li Z."/>
            <person name="Zhang Z."/>
            <person name="Yan P."/>
            <person name="Huang S."/>
            <person name="Fei Z."/>
            <person name="Lin K."/>
        </authorList>
    </citation>
    <scope>NUCLEOTIDE SEQUENCE [LARGE SCALE GENOMIC DNA]</scope>
    <source>
        <strain evidence="2">cv. 9930</strain>
    </source>
</reference>
<dbReference type="Gramene" id="KGN52117">
    <property type="protein sequence ID" value="KGN52117"/>
    <property type="gene ID" value="Csa_5G610510"/>
</dbReference>
<organism evidence="1 2">
    <name type="scientific">Cucumis sativus</name>
    <name type="common">Cucumber</name>
    <dbReference type="NCBI Taxonomy" id="3659"/>
    <lineage>
        <taxon>Eukaryota</taxon>
        <taxon>Viridiplantae</taxon>
        <taxon>Streptophyta</taxon>
        <taxon>Embryophyta</taxon>
        <taxon>Tracheophyta</taxon>
        <taxon>Spermatophyta</taxon>
        <taxon>Magnoliopsida</taxon>
        <taxon>eudicotyledons</taxon>
        <taxon>Gunneridae</taxon>
        <taxon>Pentapetalae</taxon>
        <taxon>rosids</taxon>
        <taxon>fabids</taxon>
        <taxon>Cucurbitales</taxon>
        <taxon>Cucurbitaceae</taxon>
        <taxon>Benincaseae</taxon>
        <taxon>Cucumis</taxon>
    </lineage>
</organism>